<dbReference type="InterPro" id="IPR017970">
    <property type="entry name" value="Homeobox_CS"/>
</dbReference>
<feature type="compositionally biased region" description="Polar residues" evidence="10">
    <location>
        <begin position="1"/>
        <end position="18"/>
    </location>
</feature>
<dbReference type="PROSITE" id="PS00027">
    <property type="entry name" value="HOMEOBOX_1"/>
    <property type="match status" value="1"/>
</dbReference>
<evidence type="ECO:0000256" key="7">
    <source>
        <dbReference type="ARBA" id="ARBA00023242"/>
    </source>
</evidence>
<name>A0ABD1F0Z6_HYPHA</name>
<accession>A0ABD1F0Z6</accession>
<dbReference type="AlphaFoldDB" id="A0ABD1F0Z6"/>
<dbReference type="InterPro" id="IPR001356">
    <property type="entry name" value="HD"/>
</dbReference>
<dbReference type="Gene3D" id="1.10.10.60">
    <property type="entry name" value="Homeodomain-like"/>
    <property type="match status" value="1"/>
</dbReference>
<evidence type="ECO:0000256" key="3">
    <source>
        <dbReference type="ARBA" id="ARBA00009107"/>
    </source>
</evidence>
<dbReference type="GO" id="GO:0005634">
    <property type="term" value="C:nucleus"/>
    <property type="evidence" value="ECO:0007669"/>
    <property type="project" value="UniProtKB-SubCell"/>
</dbReference>
<feature type="region of interest" description="Disordered" evidence="10">
    <location>
        <begin position="1"/>
        <end position="23"/>
    </location>
</feature>
<dbReference type="PROSITE" id="PS50071">
    <property type="entry name" value="HOMEOBOX_2"/>
    <property type="match status" value="1"/>
</dbReference>
<dbReference type="EMBL" id="JBDJPC010000004">
    <property type="protein sequence ID" value="KAL1506539.1"/>
    <property type="molecule type" value="Genomic_DNA"/>
</dbReference>
<dbReference type="Proteomes" id="UP001566132">
    <property type="component" value="Unassembled WGS sequence"/>
</dbReference>
<feature type="domain" description="Homeobox" evidence="11">
    <location>
        <begin position="167"/>
        <end position="227"/>
    </location>
</feature>
<proteinExistence type="inferred from homology"/>
<keyword evidence="4" id="KW-0217">Developmental protein</keyword>
<keyword evidence="7 8" id="KW-0539">Nucleus</keyword>
<evidence type="ECO:0000256" key="6">
    <source>
        <dbReference type="ARBA" id="ARBA00023155"/>
    </source>
</evidence>
<dbReference type="CDD" id="cd00086">
    <property type="entry name" value="homeodomain"/>
    <property type="match status" value="1"/>
</dbReference>
<keyword evidence="13" id="KW-1185">Reference proteome</keyword>
<dbReference type="GO" id="GO:0003677">
    <property type="term" value="F:DNA binding"/>
    <property type="evidence" value="ECO:0007669"/>
    <property type="project" value="UniProtKB-UniRule"/>
</dbReference>
<comment type="function">
    <text evidence="1">Sequence-specific transcription factor which is part of a developmental regulatory system that provides cells with specific positional identities on the anterior-posterior axis.</text>
</comment>
<evidence type="ECO:0000256" key="5">
    <source>
        <dbReference type="ARBA" id="ARBA00023125"/>
    </source>
</evidence>
<evidence type="ECO:0000313" key="13">
    <source>
        <dbReference type="Proteomes" id="UP001566132"/>
    </source>
</evidence>
<evidence type="ECO:0000256" key="2">
    <source>
        <dbReference type="ARBA" id="ARBA00004123"/>
    </source>
</evidence>
<dbReference type="InterPro" id="IPR009057">
    <property type="entry name" value="Homeodomain-like_sf"/>
</dbReference>
<dbReference type="SUPFAM" id="SSF46689">
    <property type="entry name" value="Homeodomain-like"/>
    <property type="match status" value="1"/>
</dbReference>
<evidence type="ECO:0000256" key="9">
    <source>
        <dbReference type="RuleBase" id="RU000682"/>
    </source>
</evidence>
<comment type="subcellular location">
    <subcellularLocation>
        <location evidence="2 8 9">Nucleus</location>
    </subcellularLocation>
</comment>
<comment type="similarity">
    <text evidence="3">Belongs to the Antp homeobox family.</text>
</comment>
<evidence type="ECO:0000256" key="4">
    <source>
        <dbReference type="ARBA" id="ARBA00022473"/>
    </source>
</evidence>
<feature type="DNA-binding region" description="Homeobox" evidence="8">
    <location>
        <begin position="169"/>
        <end position="228"/>
    </location>
</feature>
<feature type="compositionally biased region" description="Basic and acidic residues" evidence="10">
    <location>
        <begin position="226"/>
        <end position="235"/>
    </location>
</feature>
<feature type="region of interest" description="Disordered" evidence="10">
    <location>
        <begin position="226"/>
        <end position="255"/>
    </location>
</feature>
<dbReference type="SMART" id="SM00389">
    <property type="entry name" value="HOX"/>
    <property type="match status" value="1"/>
</dbReference>
<evidence type="ECO:0000256" key="1">
    <source>
        <dbReference type="ARBA" id="ARBA00003263"/>
    </source>
</evidence>
<evidence type="ECO:0000256" key="8">
    <source>
        <dbReference type="PROSITE-ProRule" id="PRU00108"/>
    </source>
</evidence>
<evidence type="ECO:0000256" key="10">
    <source>
        <dbReference type="SAM" id="MobiDB-lite"/>
    </source>
</evidence>
<dbReference type="PANTHER" id="PTHR45664:SF11">
    <property type="entry name" value="HOMEOBOX PROTEIN HOX-B3"/>
    <property type="match status" value="1"/>
</dbReference>
<reference evidence="12 13" key="1">
    <citation type="submission" date="2024-05" db="EMBL/GenBank/DDBJ databases">
        <title>Genetic variation in Jamaican populations of the coffee berry borer (Hypothenemus hampei).</title>
        <authorList>
            <person name="Errbii M."/>
            <person name="Myrie A."/>
        </authorList>
    </citation>
    <scope>NUCLEOTIDE SEQUENCE [LARGE SCALE GENOMIC DNA]</scope>
    <source>
        <strain evidence="12">JA-Hopewell-2020-01-JO</strain>
        <tissue evidence="12">Whole body</tissue>
    </source>
</reference>
<organism evidence="12 13">
    <name type="scientific">Hypothenemus hampei</name>
    <name type="common">Coffee berry borer</name>
    <dbReference type="NCBI Taxonomy" id="57062"/>
    <lineage>
        <taxon>Eukaryota</taxon>
        <taxon>Metazoa</taxon>
        <taxon>Ecdysozoa</taxon>
        <taxon>Arthropoda</taxon>
        <taxon>Hexapoda</taxon>
        <taxon>Insecta</taxon>
        <taxon>Pterygota</taxon>
        <taxon>Neoptera</taxon>
        <taxon>Endopterygota</taxon>
        <taxon>Coleoptera</taxon>
        <taxon>Polyphaga</taxon>
        <taxon>Cucujiformia</taxon>
        <taxon>Curculionidae</taxon>
        <taxon>Scolytinae</taxon>
        <taxon>Hypothenemus</taxon>
    </lineage>
</organism>
<comment type="caution">
    <text evidence="12">The sequence shown here is derived from an EMBL/GenBank/DDBJ whole genome shotgun (WGS) entry which is preliminary data.</text>
</comment>
<keyword evidence="5 8" id="KW-0238">DNA-binding</keyword>
<evidence type="ECO:0000259" key="11">
    <source>
        <dbReference type="PROSITE" id="PS50071"/>
    </source>
</evidence>
<evidence type="ECO:0000313" key="12">
    <source>
        <dbReference type="EMBL" id="KAL1506539.1"/>
    </source>
</evidence>
<dbReference type="Pfam" id="PF00046">
    <property type="entry name" value="Homeodomain"/>
    <property type="match status" value="1"/>
</dbReference>
<protein>
    <recommendedName>
        <fullName evidence="11">Homeobox domain-containing protein</fullName>
    </recommendedName>
</protein>
<gene>
    <name evidence="12" type="ORF">ABEB36_005880</name>
</gene>
<dbReference type="InterPro" id="IPR020479">
    <property type="entry name" value="HD_metazoa"/>
</dbReference>
<sequence>MATSNFHVTNIVESAENPSHQEHQISDELLLEDISKSESFSSPDSMPECTEFETPQQFIFKGEVPFSPSEEQNNYNSQIRNGYCLEDEQQRQLVQQQLLQQQQRFKNNLNENYCLVREEQQRLIQQQHQQQSQIAVYSSGLNSLAYNLNPSIQHQQHQNGQKPKGKSLVKRARTQYSSIQLVELEKEFQLGRYLHRAKRIQMSQALNLSEKQIKVWFQNRRMKYKKDNKAKEGREINISIPSPQGSNSPGGSLLKTEQSIPQRLHSGLPPRTQLPLVSPASVSAFHPPAVNHWNNSMNFQYQSPIYNQTLQYPVYNSFNNTMTSFQPEVNFQSEYSHFTETYYNRASMMVNPPPYESYTGNSQEVMFSDEILNGTSPENENDLTEL</sequence>
<keyword evidence="6 8" id="KW-0371">Homeobox</keyword>
<dbReference type="PRINTS" id="PR00024">
    <property type="entry name" value="HOMEOBOX"/>
</dbReference>
<feature type="compositionally biased region" description="Low complexity" evidence="10">
    <location>
        <begin position="236"/>
        <end position="252"/>
    </location>
</feature>
<dbReference type="PANTHER" id="PTHR45664">
    <property type="entry name" value="PROTEIN ZERKNUELLT 1-RELATED"/>
    <property type="match status" value="1"/>
</dbReference>